<evidence type="ECO:0000256" key="1">
    <source>
        <dbReference type="ARBA" id="ARBA00004651"/>
    </source>
</evidence>
<dbReference type="Pfam" id="PF13515">
    <property type="entry name" value="FUSC_2"/>
    <property type="match status" value="1"/>
</dbReference>
<evidence type="ECO:0000259" key="8">
    <source>
        <dbReference type="Pfam" id="PF12805"/>
    </source>
</evidence>
<feature type="transmembrane region" description="Helical" evidence="7">
    <location>
        <begin position="141"/>
        <end position="162"/>
    </location>
</feature>
<feature type="transmembrane region" description="Helical" evidence="7">
    <location>
        <begin position="110"/>
        <end position="129"/>
    </location>
</feature>
<evidence type="ECO:0000256" key="2">
    <source>
        <dbReference type="ARBA" id="ARBA00022475"/>
    </source>
</evidence>
<feature type="domain" description="Integral membrane protein YccS N-terminal" evidence="8">
    <location>
        <begin position="68"/>
        <end position="335"/>
    </location>
</feature>
<feature type="transmembrane region" description="Helical" evidence="7">
    <location>
        <begin position="7"/>
        <end position="27"/>
    </location>
</feature>
<evidence type="ECO:0000256" key="7">
    <source>
        <dbReference type="SAM" id="Phobius"/>
    </source>
</evidence>
<dbReference type="Pfam" id="PF12805">
    <property type="entry name" value="FUSC-like"/>
    <property type="match status" value="1"/>
</dbReference>
<feature type="transmembrane region" description="Helical" evidence="7">
    <location>
        <begin position="464"/>
        <end position="481"/>
    </location>
</feature>
<gene>
    <name evidence="10" type="ORF">JY500_13775</name>
</gene>
<feature type="transmembrane region" description="Helical" evidence="7">
    <location>
        <begin position="87"/>
        <end position="103"/>
    </location>
</feature>
<evidence type="ECO:0000256" key="3">
    <source>
        <dbReference type="ARBA" id="ARBA00022692"/>
    </source>
</evidence>
<evidence type="ECO:0000256" key="5">
    <source>
        <dbReference type="ARBA" id="ARBA00023136"/>
    </source>
</evidence>
<evidence type="ECO:0000313" key="10">
    <source>
        <dbReference type="EMBL" id="QSI75560.1"/>
    </source>
</evidence>
<evidence type="ECO:0000313" key="11">
    <source>
        <dbReference type="Proteomes" id="UP000663570"/>
    </source>
</evidence>
<comment type="similarity">
    <text evidence="6">Belongs to the YccS/YhfK family.</text>
</comment>
<comment type="subcellular location">
    <subcellularLocation>
        <location evidence="1">Cell membrane</location>
        <topology evidence="1">Multi-pass membrane protein</topology>
    </subcellularLocation>
</comment>
<evidence type="ECO:0000256" key="4">
    <source>
        <dbReference type="ARBA" id="ARBA00022989"/>
    </source>
</evidence>
<evidence type="ECO:0000256" key="6">
    <source>
        <dbReference type="ARBA" id="ARBA00043993"/>
    </source>
</evidence>
<reference evidence="10 11" key="1">
    <citation type="submission" date="2021-02" db="EMBL/GenBank/DDBJ databases">
        <title>Niveibacterium changnyeongensis HC41.</title>
        <authorList>
            <person name="Kang M."/>
        </authorList>
    </citation>
    <scope>NUCLEOTIDE SEQUENCE [LARGE SCALE GENOMIC DNA]</scope>
    <source>
        <strain evidence="10 11">HC41</strain>
    </source>
</reference>
<keyword evidence="11" id="KW-1185">Reference proteome</keyword>
<dbReference type="Proteomes" id="UP000663570">
    <property type="component" value="Chromosome"/>
</dbReference>
<sequence length="701" mass="76028">MPQLPRLLFTHTIYNGIGCAAGVLLLALCGYMVGGFALAAVLSSGAMAVSIADVPAPEGHKLRQLLPAWLGTALVTLLVSASHAQPILLGLEITVVGFVAGLLSAWGRLLLPMGFSLVLATVFAMAFPLPPGTSPWGHAGLFMLGGLAYLVWGWSLSIALAVRTRQQVLADALDAFSRYLRHKARYYDAASSLDAVYLDLIREHAALAEKLQAARDFCFYRIRPGRRAELARVLYALLDAYEHALASQTDRELMRARYGDSAVMREMGQRVVEAADDIEAVAGAIVRARPVPVLPDRSQACAATQAAAYALAEPDLTVPEHARAAALLRGLAAKLFHSLHSARTLIEAARQRSEGSPLPSERELRAFVSVRKIRIAVLRRHLNTDSPVLRYALRLAMAMLTGFVLARNLPYAAHGHWILLTTAVVLRPSFSQTRQRHNDRVIGNLIGCVIAGLLLHVIHSPLGILPLLFLSIAIAHAFVTVQYRVTSIAACVMGLLQLQLLVPNSPFVLTERVIDTIIGALIALGFAFVLPAWERRSLPQLMKRVRETAANYADAALDPQLGPLAYRLARKQAQDALAALSQATARMLDEPASHQIALPPLHGTVSSAYLLGAQLASVRFMLDQRTADFDPPRRDALLTEGRRELARILAQPAAHDAPPHDPVAVDSSPDDMRELDVHILLQRRLAAAREDAQRLAGFAAA</sequence>
<dbReference type="RefSeq" id="WP_206253221.1">
    <property type="nucleotide sequence ID" value="NZ_CP071060.1"/>
</dbReference>
<dbReference type="PANTHER" id="PTHR30509:SF9">
    <property type="entry name" value="MULTIDRUG RESISTANCE PROTEIN MDTO"/>
    <property type="match status" value="1"/>
</dbReference>
<organism evidence="10 11">
    <name type="scientific">Niveibacterium microcysteis</name>
    <dbReference type="NCBI Taxonomy" id="2811415"/>
    <lineage>
        <taxon>Bacteria</taxon>
        <taxon>Pseudomonadati</taxon>
        <taxon>Pseudomonadota</taxon>
        <taxon>Betaproteobacteria</taxon>
        <taxon>Rhodocyclales</taxon>
        <taxon>Rhodocyclaceae</taxon>
        <taxon>Niveibacterium</taxon>
    </lineage>
</organism>
<dbReference type="InterPro" id="IPR032692">
    <property type="entry name" value="YccS_N"/>
</dbReference>
<protein>
    <submittedName>
        <fullName evidence="10">FUSC family protein</fullName>
    </submittedName>
</protein>
<name>A0ABX7M1B4_9RHOO</name>
<evidence type="ECO:0000259" key="9">
    <source>
        <dbReference type="Pfam" id="PF13515"/>
    </source>
</evidence>
<proteinExistence type="inferred from homology"/>
<keyword evidence="2" id="KW-1003">Cell membrane</keyword>
<feature type="transmembrane region" description="Helical" evidence="7">
    <location>
        <begin position="488"/>
        <end position="507"/>
    </location>
</feature>
<dbReference type="InterPro" id="IPR049453">
    <property type="entry name" value="Memb_transporter_dom"/>
</dbReference>
<keyword evidence="3 7" id="KW-0812">Transmembrane</keyword>
<dbReference type="PANTHER" id="PTHR30509">
    <property type="entry name" value="P-HYDROXYBENZOIC ACID EFFLUX PUMP SUBUNIT-RELATED"/>
    <property type="match status" value="1"/>
</dbReference>
<feature type="domain" description="Integral membrane bound transporter" evidence="9">
    <location>
        <begin position="409"/>
        <end position="524"/>
    </location>
</feature>
<accession>A0ABX7M1B4</accession>
<keyword evidence="4 7" id="KW-1133">Transmembrane helix</keyword>
<dbReference type="EMBL" id="CP071060">
    <property type="protein sequence ID" value="QSI75560.1"/>
    <property type="molecule type" value="Genomic_DNA"/>
</dbReference>
<keyword evidence="5 7" id="KW-0472">Membrane</keyword>
<feature type="transmembrane region" description="Helical" evidence="7">
    <location>
        <begin position="441"/>
        <end position="458"/>
    </location>
</feature>
<feature type="transmembrane region" description="Helical" evidence="7">
    <location>
        <begin position="513"/>
        <end position="533"/>
    </location>
</feature>